<name>A0A0E9WS15_ANGAN</name>
<proteinExistence type="predicted"/>
<sequence>MIMAQLPTVYQISHLERKSVLHEFKECCFLIHIH</sequence>
<protein>
    <submittedName>
        <fullName evidence="1">Uncharacterized protein</fullName>
    </submittedName>
</protein>
<accession>A0A0E9WS15</accession>
<dbReference type="EMBL" id="GBXM01015390">
    <property type="protein sequence ID" value="JAH93187.1"/>
    <property type="molecule type" value="Transcribed_RNA"/>
</dbReference>
<reference evidence="1" key="2">
    <citation type="journal article" date="2015" name="Fish Shellfish Immunol.">
        <title>Early steps in the European eel (Anguilla anguilla)-Vibrio vulnificus interaction in the gills: Role of the RtxA13 toxin.</title>
        <authorList>
            <person name="Callol A."/>
            <person name="Pajuelo D."/>
            <person name="Ebbesson L."/>
            <person name="Teles M."/>
            <person name="MacKenzie S."/>
            <person name="Amaro C."/>
        </authorList>
    </citation>
    <scope>NUCLEOTIDE SEQUENCE</scope>
</reference>
<evidence type="ECO:0000313" key="1">
    <source>
        <dbReference type="EMBL" id="JAH93187.1"/>
    </source>
</evidence>
<dbReference type="AlphaFoldDB" id="A0A0E9WS15"/>
<reference evidence="1" key="1">
    <citation type="submission" date="2014-11" db="EMBL/GenBank/DDBJ databases">
        <authorList>
            <person name="Amaro Gonzalez C."/>
        </authorList>
    </citation>
    <scope>NUCLEOTIDE SEQUENCE</scope>
</reference>
<organism evidence="1">
    <name type="scientific">Anguilla anguilla</name>
    <name type="common">European freshwater eel</name>
    <name type="synonym">Muraena anguilla</name>
    <dbReference type="NCBI Taxonomy" id="7936"/>
    <lineage>
        <taxon>Eukaryota</taxon>
        <taxon>Metazoa</taxon>
        <taxon>Chordata</taxon>
        <taxon>Craniata</taxon>
        <taxon>Vertebrata</taxon>
        <taxon>Euteleostomi</taxon>
        <taxon>Actinopterygii</taxon>
        <taxon>Neopterygii</taxon>
        <taxon>Teleostei</taxon>
        <taxon>Anguilliformes</taxon>
        <taxon>Anguillidae</taxon>
        <taxon>Anguilla</taxon>
    </lineage>
</organism>